<feature type="region of interest" description="Disordered" evidence="1">
    <location>
        <begin position="326"/>
        <end position="381"/>
    </location>
</feature>
<dbReference type="EMBL" id="JAACJK010000110">
    <property type="protein sequence ID" value="KAF5332553.1"/>
    <property type="molecule type" value="Genomic_DNA"/>
</dbReference>
<organism evidence="2 3">
    <name type="scientific">Ephemerocybe angulata</name>
    <dbReference type="NCBI Taxonomy" id="980116"/>
    <lineage>
        <taxon>Eukaryota</taxon>
        <taxon>Fungi</taxon>
        <taxon>Dikarya</taxon>
        <taxon>Basidiomycota</taxon>
        <taxon>Agaricomycotina</taxon>
        <taxon>Agaricomycetes</taxon>
        <taxon>Agaricomycetidae</taxon>
        <taxon>Agaricales</taxon>
        <taxon>Agaricineae</taxon>
        <taxon>Psathyrellaceae</taxon>
        <taxon>Ephemerocybe</taxon>
    </lineage>
</organism>
<gene>
    <name evidence="2" type="ORF">D9611_005086</name>
</gene>
<evidence type="ECO:0000313" key="3">
    <source>
        <dbReference type="Proteomes" id="UP000541558"/>
    </source>
</evidence>
<name>A0A8H5C061_9AGAR</name>
<evidence type="ECO:0000313" key="2">
    <source>
        <dbReference type="EMBL" id="KAF5332553.1"/>
    </source>
</evidence>
<accession>A0A8H5C061</accession>
<dbReference type="AlphaFoldDB" id="A0A8H5C061"/>
<comment type="caution">
    <text evidence="2">The sequence shown here is derived from an EMBL/GenBank/DDBJ whole genome shotgun (WGS) entry which is preliminary data.</text>
</comment>
<evidence type="ECO:0000256" key="1">
    <source>
        <dbReference type="SAM" id="MobiDB-lite"/>
    </source>
</evidence>
<keyword evidence="3" id="KW-1185">Reference proteome</keyword>
<feature type="compositionally biased region" description="Polar residues" evidence="1">
    <location>
        <begin position="468"/>
        <end position="479"/>
    </location>
</feature>
<feature type="region of interest" description="Disordered" evidence="1">
    <location>
        <begin position="420"/>
        <end position="498"/>
    </location>
</feature>
<reference evidence="2 3" key="1">
    <citation type="journal article" date="2020" name="ISME J.">
        <title>Uncovering the hidden diversity of litter-decomposition mechanisms in mushroom-forming fungi.</title>
        <authorList>
            <person name="Floudas D."/>
            <person name="Bentzer J."/>
            <person name="Ahren D."/>
            <person name="Johansson T."/>
            <person name="Persson P."/>
            <person name="Tunlid A."/>
        </authorList>
    </citation>
    <scope>NUCLEOTIDE SEQUENCE [LARGE SCALE GENOMIC DNA]</scope>
    <source>
        <strain evidence="2 3">CBS 175.51</strain>
    </source>
</reference>
<dbReference type="OrthoDB" id="3249986at2759"/>
<dbReference type="Proteomes" id="UP000541558">
    <property type="component" value="Unassembled WGS sequence"/>
</dbReference>
<proteinExistence type="predicted"/>
<feature type="compositionally biased region" description="Low complexity" evidence="1">
    <location>
        <begin position="431"/>
        <end position="443"/>
    </location>
</feature>
<feature type="compositionally biased region" description="Polar residues" evidence="1">
    <location>
        <begin position="367"/>
        <end position="377"/>
    </location>
</feature>
<sequence length="654" mass="70290">MPMTLLLDVSRSSLLHASLANLTPELLALDAIITTPIRRRLPTELLLIVRGHLLLDLITSLVVESTKALASYEESLISLLCTDCASYNTDIYGASVWEWPWDQFSGPCLCRGDIDECMKRTKAFTDDISRLQCDADKGIYLRRIAPLFRRAESGEVFAKGELLQFSPQLLDAGFFLELYLSRQARRLARLAVKEDLKTCGRRSSSESSKFLRVRTIWDAAGLVLEEKFGCEAIPLKRSYVTSTSTPSSTNFRTPPVVLFARPIAAPSTGSLGEHGAEIIELDEGKLESLREGASVPPKDSFFFKGPYPLSTTSRGQRDRVYIFLIPNGQPEDDSSSRHPGPSGSGDGVRRLQSSSEYGCDGSIGHSGETQAPSQSMPVDNVPGATVRATLETGNRTPATSSIKDPWLARTLLKRTLLGLGLDDRPSDQDASSVSTRSSHSASSETMRPCNDGPSSPSPSFNDVDFNLSEPSTSPLNKSPATKPYLPATPPLEASPHPSALCPNVATPEIAANELKEAPQDVVAGLASLRLQFPGEVAIGGAGVSIRRKRAGDVDDVVVGRTLRRAEATSPSTTTGARCPLQIRCRTWSRSPLSATGTAAVAALSSEPLSSKFPQPDDSAHSIVARAMHLLLVSIATGVHSPGISNQNCTISHSL</sequence>
<protein>
    <submittedName>
        <fullName evidence="2">Uncharacterized protein</fullName>
    </submittedName>
</protein>